<organism evidence="1">
    <name type="scientific">marine sediment metagenome</name>
    <dbReference type="NCBI Taxonomy" id="412755"/>
    <lineage>
        <taxon>unclassified sequences</taxon>
        <taxon>metagenomes</taxon>
        <taxon>ecological metagenomes</taxon>
    </lineage>
</organism>
<comment type="caution">
    <text evidence="1">The sequence shown here is derived from an EMBL/GenBank/DDBJ whole genome shotgun (WGS) entry which is preliminary data.</text>
</comment>
<gene>
    <name evidence="1" type="ORF">S03H2_46291</name>
</gene>
<dbReference type="EMBL" id="BARU01029056">
    <property type="protein sequence ID" value="GAH62990.1"/>
    <property type="molecule type" value="Genomic_DNA"/>
</dbReference>
<evidence type="ECO:0000313" key="1">
    <source>
        <dbReference type="EMBL" id="GAH62990.1"/>
    </source>
</evidence>
<dbReference type="AlphaFoldDB" id="X1I124"/>
<protein>
    <submittedName>
        <fullName evidence="1">Uncharacterized protein</fullName>
    </submittedName>
</protein>
<name>X1I124_9ZZZZ</name>
<feature type="non-terminal residue" evidence="1">
    <location>
        <position position="37"/>
    </location>
</feature>
<reference evidence="1" key="1">
    <citation type="journal article" date="2014" name="Front. Microbiol.">
        <title>High frequency of phylogenetically diverse reductive dehalogenase-homologous genes in deep subseafloor sedimentary metagenomes.</title>
        <authorList>
            <person name="Kawai M."/>
            <person name="Futagami T."/>
            <person name="Toyoda A."/>
            <person name="Takaki Y."/>
            <person name="Nishi S."/>
            <person name="Hori S."/>
            <person name="Arai W."/>
            <person name="Tsubouchi T."/>
            <person name="Morono Y."/>
            <person name="Uchiyama I."/>
            <person name="Ito T."/>
            <person name="Fujiyama A."/>
            <person name="Inagaki F."/>
            <person name="Takami H."/>
        </authorList>
    </citation>
    <scope>NUCLEOTIDE SEQUENCE</scope>
    <source>
        <strain evidence="1">Expedition CK06-06</strain>
    </source>
</reference>
<sequence length="37" mass="4133">MTLNHMDGGRSMSTNYDAVINTLAEFAPNIKDLILHK</sequence>
<accession>X1I124</accession>
<proteinExistence type="predicted"/>